<feature type="compositionally biased region" description="Basic residues" evidence="1">
    <location>
        <begin position="107"/>
        <end position="116"/>
    </location>
</feature>
<dbReference type="RefSeq" id="XP_016760217.1">
    <property type="nucleotide sequence ID" value="XM_016901397.1"/>
</dbReference>
<proteinExistence type="predicted"/>
<dbReference type="GeneID" id="27898534"/>
<evidence type="ECO:0000313" key="3">
    <source>
        <dbReference type="Proteomes" id="UP000016931"/>
    </source>
</evidence>
<dbReference type="HOGENOM" id="CLU_2027762_0_0_1"/>
<reference evidence="2 3" key="1">
    <citation type="journal article" date="2012" name="PLoS Pathog.">
        <title>Diverse lifestyles and strategies of plant pathogenesis encoded in the genomes of eighteen Dothideomycetes fungi.</title>
        <authorList>
            <person name="Ohm R.A."/>
            <person name="Feau N."/>
            <person name="Henrissat B."/>
            <person name="Schoch C.L."/>
            <person name="Horwitz B.A."/>
            <person name="Barry K.W."/>
            <person name="Condon B.J."/>
            <person name="Copeland A.C."/>
            <person name="Dhillon B."/>
            <person name="Glaser F."/>
            <person name="Hesse C.N."/>
            <person name="Kosti I."/>
            <person name="LaButti K."/>
            <person name="Lindquist E.A."/>
            <person name="Lucas S."/>
            <person name="Salamov A.A."/>
            <person name="Bradshaw R.E."/>
            <person name="Ciuffetti L."/>
            <person name="Hamelin R.C."/>
            <person name="Kema G.H.J."/>
            <person name="Lawrence C."/>
            <person name="Scott J.A."/>
            <person name="Spatafora J.W."/>
            <person name="Turgeon B.G."/>
            <person name="de Wit P.J.G.M."/>
            <person name="Zhong S."/>
            <person name="Goodwin S.B."/>
            <person name="Grigoriev I.V."/>
        </authorList>
    </citation>
    <scope>NUCLEOTIDE SEQUENCE [LARGE SCALE GENOMIC DNA]</scope>
    <source>
        <strain evidence="2 3">SO2202</strain>
    </source>
</reference>
<name>N1QLH7_SPHMS</name>
<feature type="region of interest" description="Disordered" evidence="1">
    <location>
        <begin position="88"/>
        <end position="116"/>
    </location>
</feature>
<dbReference type="OMA" id="CIVLNAT"/>
<dbReference type="EMBL" id="KB456265">
    <property type="protein sequence ID" value="EMF12096.1"/>
    <property type="molecule type" value="Genomic_DNA"/>
</dbReference>
<dbReference type="eggNOG" id="ENOG502T1GP">
    <property type="taxonomic scope" value="Eukaryota"/>
</dbReference>
<evidence type="ECO:0000313" key="2">
    <source>
        <dbReference type="EMBL" id="EMF12096.1"/>
    </source>
</evidence>
<accession>N1QLH7</accession>
<sequence length="149" mass="15994">MPLYDYRVAKTALSEGEKDRILAVYLNTTADASSVIDWETATTHYGSTSVDSMKVSIWKIHRKLAKAGAKREIMGDKSPSGSLKIKLAATGSKRKPSCNGSGEAAKAKRGRPSKKKVAVAEAVKDVAEAVEDAGEKVEAKEAKVEVKEE</sequence>
<organism evidence="2 3">
    <name type="scientific">Sphaerulina musiva (strain SO2202)</name>
    <name type="common">Poplar stem canker fungus</name>
    <name type="synonym">Septoria musiva</name>
    <dbReference type="NCBI Taxonomy" id="692275"/>
    <lineage>
        <taxon>Eukaryota</taxon>
        <taxon>Fungi</taxon>
        <taxon>Dikarya</taxon>
        <taxon>Ascomycota</taxon>
        <taxon>Pezizomycotina</taxon>
        <taxon>Dothideomycetes</taxon>
        <taxon>Dothideomycetidae</taxon>
        <taxon>Mycosphaerellales</taxon>
        <taxon>Mycosphaerellaceae</taxon>
        <taxon>Sphaerulina</taxon>
    </lineage>
</organism>
<gene>
    <name evidence="2" type="ORF">SEPMUDRAFT_118043</name>
</gene>
<evidence type="ECO:0000256" key="1">
    <source>
        <dbReference type="SAM" id="MobiDB-lite"/>
    </source>
</evidence>
<keyword evidence="3" id="KW-1185">Reference proteome</keyword>
<dbReference type="AlphaFoldDB" id="N1QLH7"/>
<dbReference type="Proteomes" id="UP000016931">
    <property type="component" value="Unassembled WGS sequence"/>
</dbReference>
<dbReference type="STRING" id="692275.N1QLH7"/>
<dbReference type="OrthoDB" id="3935813at2759"/>
<protein>
    <submittedName>
        <fullName evidence="2">Uncharacterized protein</fullName>
    </submittedName>
</protein>